<feature type="compositionally biased region" description="Basic and acidic residues" evidence="1">
    <location>
        <begin position="16"/>
        <end position="25"/>
    </location>
</feature>
<evidence type="ECO:0000256" key="1">
    <source>
        <dbReference type="SAM" id="MobiDB-lite"/>
    </source>
</evidence>
<dbReference type="Proteomes" id="UP001314170">
    <property type="component" value="Unassembled WGS sequence"/>
</dbReference>
<dbReference type="AlphaFoldDB" id="A0AAV1QXN6"/>
<organism evidence="2 3">
    <name type="scientific">Dovyalis caffra</name>
    <dbReference type="NCBI Taxonomy" id="77055"/>
    <lineage>
        <taxon>Eukaryota</taxon>
        <taxon>Viridiplantae</taxon>
        <taxon>Streptophyta</taxon>
        <taxon>Embryophyta</taxon>
        <taxon>Tracheophyta</taxon>
        <taxon>Spermatophyta</taxon>
        <taxon>Magnoliopsida</taxon>
        <taxon>eudicotyledons</taxon>
        <taxon>Gunneridae</taxon>
        <taxon>Pentapetalae</taxon>
        <taxon>rosids</taxon>
        <taxon>fabids</taxon>
        <taxon>Malpighiales</taxon>
        <taxon>Salicaceae</taxon>
        <taxon>Flacourtieae</taxon>
        <taxon>Dovyalis</taxon>
    </lineage>
</organism>
<reference evidence="2 3" key="1">
    <citation type="submission" date="2024-01" db="EMBL/GenBank/DDBJ databases">
        <authorList>
            <person name="Waweru B."/>
        </authorList>
    </citation>
    <scope>NUCLEOTIDE SEQUENCE [LARGE SCALE GENOMIC DNA]</scope>
</reference>
<name>A0AAV1QXN6_9ROSI</name>
<dbReference type="EMBL" id="CAWUPB010000850">
    <property type="protein sequence ID" value="CAK7325533.1"/>
    <property type="molecule type" value="Genomic_DNA"/>
</dbReference>
<protein>
    <submittedName>
        <fullName evidence="2">Uncharacterized protein</fullName>
    </submittedName>
</protein>
<comment type="caution">
    <text evidence="2">The sequence shown here is derived from an EMBL/GenBank/DDBJ whole genome shotgun (WGS) entry which is preliminary data.</text>
</comment>
<feature type="region of interest" description="Disordered" evidence="1">
    <location>
        <begin position="1"/>
        <end position="25"/>
    </location>
</feature>
<accession>A0AAV1QXN6</accession>
<gene>
    <name evidence="2" type="ORF">DCAF_LOCUS3213</name>
</gene>
<evidence type="ECO:0000313" key="2">
    <source>
        <dbReference type="EMBL" id="CAK7325533.1"/>
    </source>
</evidence>
<proteinExistence type="predicted"/>
<keyword evidence="3" id="KW-1185">Reference proteome</keyword>
<sequence>MHRTDRQQLIDQNRSGTKDETVDDIREPDDNRITWTSIEVWGKELVLISPKGVN</sequence>
<evidence type="ECO:0000313" key="3">
    <source>
        <dbReference type="Proteomes" id="UP001314170"/>
    </source>
</evidence>